<keyword evidence="1" id="KW-1133">Transmembrane helix</keyword>
<protein>
    <submittedName>
        <fullName evidence="2">Uncharacterized protein</fullName>
    </submittedName>
</protein>
<evidence type="ECO:0000313" key="2">
    <source>
        <dbReference type="EMBL" id="MBD2606993.1"/>
    </source>
</evidence>
<keyword evidence="1" id="KW-0812">Transmembrane</keyword>
<accession>A0ABR8GUF1</accession>
<gene>
    <name evidence="2" type="ORF">H6G81_21305</name>
</gene>
<feature type="transmembrane region" description="Helical" evidence="1">
    <location>
        <begin position="20"/>
        <end position="47"/>
    </location>
</feature>
<reference evidence="2 3" key="1">
    <citation type="journal article" date="2020" name="ISME J.">
        <title>Comparative genomics reveals insights into cyanobacterial evolution and habitat adaptation.</title>
        <authorList>
            <person name="Chen M.Y."/>
            <person name="Teng W.K."/>
            <person name="Zhao L."/>
            <person name="Hu C.X."/>
            <person name="Zhou Y.K."/>
            <person name="Han B.P."/>
            <person name="Song L.R."/>
            <person name="Shu W.S."/>
        </authorList>
    </citation>
    <scope>NUCLEOTIDE SEQUENCE [LARGE SCALE GENOMIC DNA]</scope>
    <source>
        <strain evidence="2 3">FACHB-248</strain>
    </source>
</reference>
<sequence>MSVKQHNSLFRLASKLLKYFLLALLGFMIAYVLSTSLGGLHIVFLMMYLLRPLILFGIIALCLFTTAIIFESWR</sequence>
<keyword evidence="3" id="KW-1185">Reference proteome</keyword>
<keyword evidence="1" id="KW-0472">Membrane</keyword>
<name>A0ABR8GUF1_9CYAN</name>
<evidence type="ECO:0000313" key="3">
    <source>
        <dbReference type="Proteomes" id="UP000660380"/>
    </source>
</evidence>
<dbReference type="Proteomes" id="UP000660380">
    <property type="component" value="Unassembled WGS sequence"/>
</dbReference>
<organism evidence="2 3">
    <name type="scientific">Scytonema hofmannii FACHB-248</name>
    <dbReference type="NCBI Taxonomy" id="1842502"/>
    <lineage>
        <taxon>Bacteria</taxon>
        <taxon>Bacillati</taxon>
        <taxon>Cyanobacteriota</taxon>
        <taxon>Cyanophyceae</taxon>
        <taxon>Nostocales</taxon>
        <taxon>Scytonemataceae</taxon>
        <taxon>Scytonema</taxon>
    </lineage>
</organism>
<comment type="caution">
    <text evidence="2">The sequence shown here is derived from an EMBL/GenBank/DDBJ whole genome shotgun (WGS) entry which is preliminary data.</text>
</comment>
<dbReference type="EMBL" id="JACJTA010000052">
    <property type="protein sequence ID" value="MBD2606993.1"/>
    <property type="molecule type" value="Genomic_DNA"/>
</dbReference>
<evidence type="ECO:0000256" key="1">
    <source>
        <dbReference type="SAM" id="Phobius"/>
    </source>
</evidence>
<feature type="transmembrane region" description="Helical" evidence="1">
    <location>
        <begin position="53"/>
        <end position="73"/>
    </location>
</feature>
<proteinExistence type="predicted"/>